<proteinExistence type="predicted"/>
<reference evidence="1 2" key="1">
    <citation type="submission" date="2021-06" db="EMBL/GenBank/DDBJ databases">
        <authorList>
            <person name="Kallberg Y."/>
            <person name="Tangrot J."/>
            <person name="Rosling A."/>
        </authorList>
    </citation>
    <scope>NUCLEOTIDE SEQUENCE [LARGE SCALE GENOMIC DNA]</scope>
    <source>
        <strain evidence="1 2">120-4 pot B 10/14</strain>
    </source>
</reference>
<feature type="non-terminal residue" evidence="1">
    <location>
        <position position="52"/>
    </location>
</feature>
<name>A0ABN7XF06_GIGMA</name>
<sequence length="52" mass="6239">YTKNMFKKLQNTIIACLLTTDLWTGRNRQEYLETLKNTIAKWNLIRKIHSIT</sequence>
<evidence type="ECO:0000313" key="2">
    <source>
        <dbReference type="Proteomes" id="UP000789901"/>
    </source>
</evidence>
<dbReference type="EMBL" id="CAJVQB010122907">
    <property type="protein sequence ID" value="CAG8853345.1"/>
    <property type="molecule type" value="Genomic_DNA"/>
</dbReference>
<accession>A0ABN7XF06</accession>
<gene>
    <name evidence="1" type="ORF">GMARGA_LOCUS42166</name>
</gene>
<dbReference type="Proteomes" id="UP000789901">
    <property type="component" value="Unassembled WGS sequence"/>
</dbReference>
<comment type="caution">
    <text evidence="1">The sequence shown here is derived from an EMBL/GenBank/DDBJ whole genome shotgun (WGS) entry which is preliminary data.</text>
</comment>
<keyword evidence="2" id="KW-1185">Reference proteome</keyword>
<protein>
    <submittedName>
        <fullName evidence="1">1029_t:CDS:1</fullName>
    </submittedName>
</protein>
<evidence type="ECO:0000313" key="1">
    <source>
        <dbReference type="EMBL" id="CAG8853345.1"/>
    </source>
</evidence>
<feature type="non-terminal residue" evidence="1">
    <location>
        <position position="1"/>
    </location>
</feature>
<organism evidence="1 2">
    <name type="scientific">Gigaspora margarita</name>
    <dbReference type="NCBI Taxonomy" id="4874"/>
    <lineage>
        <taxon>Eukaryota</taxon>
        <taxon>Fungi</taxon>
        <taxon>Fungi incertae sedis</taxon>
        <taxon>Mucoromycota</taxon>
        <taxon>Glomeromycotina</taxon>
        <taxon>Glomeromycetes</taxon>
        <taxon>Diversisporales</taxon>
        <taxon>Gigasporaceae</taxon>
        <taxon>Gigaspora</taxon>
    </lineage>
</organism>